<proteinExistence type="predicted"/>
<evidence type="ECO:0000256" key="4">
    <source>
        <dbReference type="ARBA" id="ARBA00023163"/>
    </source>
</evidence>
<keyword evidence="5" id="KW-0597">Phosphoprotein</keyword>
<reference evidence="8 9" key="1">
    <citation type="submission" date="2021-02" db="EMBL/GenBank/DDBJ databases">
        <authorList>
            <person name="Han P."/>
        </authorList>
    </citation>
    <scope>NUCLEOTIDE SEQUENCE [LARGE SCALE GENOMIC DNA]</scope>
    <source>
        <strain evidence="8">Candidatus Nitrospira sp. ZN2</strain>
    </source>
</reference>
<dbReference type="InterPro" id="IPR003593">
    <property type="entry name" value="AAA+_ATPase"/>
</dbReference>
<dbReference type="InterPro" id="IPR027417">
    <property type="entry name" value="P-loop_NTPase"/>
</dbReference>
<feature type="modified residue" description="4-aspartylphosphate" evidence="5">
    <location>
        <position position="66"/>
    </location>
</feature>
<dbReference type="Pfam" id="PF00072">
    <property type="entry name" value="Response_reg"/>
    <property type="match status" value="1"/>
</dbReference>
<dbReference type="CDD" id="cd00009">
    <property type="entry name" value="AAA"/>
    <property type="match status" value="1"/>
</dbReference>
<keyword evidence="1" id="KW-0547">Nucleotide-binding</keyword>
<dbReference type="Gene3D" id="1.10.8.60">
    <property type="match status" value="1"/>
</dbReference>
<dbReference type="CDD" id="cd00156">
    <property type="entry name" value="REC"/>
    <property type="match status" value="1"/>
</dbReference>
<dbReference type="Gene3D" id="3.40.50.300">
    <property type="entry name" value="P-loop containing nucleotide triphosphate hydrolases"/>
    <property type="match status" value="1"/>
</dbReference>
<dbReference type="InterPro" id="IPR058031">
    <property type="entry name" value="AAA_lid_NorR"/>
</dbReference>
<evidence type="ECO:0000259" key="7">
    <source>
        <dbReference type="PROSITE" id="PS50110"/>
    </source>
</evidence>
<dbReference type="SUPFAM" id="SSF52540">
    <property type="entry name" value="P-loop containing nucleoside triphosphate hydrolases"/>
    <property type="match status" value="1"/>
</dbReference>
<feature type="domain" description="Sigma-54 factor interaction" evidence="6">
    <location>
        <begin position="155"/>
        <end position="384"/>
    </location>
</feature>
<feature type="domain" description="Response regulatory" evidence="7">
    <location>
        <begin position="10"/>
        <end position="131"/>
    </location>
</feature>
<keyword evidence="4" id="KW-0804">Transcription</keyword>
<dbReference type="Pfam" id="PF25601">
    <property type="entry name" value="AAA_lid_14"/>
    <property type="match status" value="1"/>
</dbReference>
<keyword evidence="3" id="KW-0805">Transcription regulation</keyword>
<evidence type="ECO:0000256" key="1">
    <source>
        <dbReference type="ARBA" id="ARBA00022741"/>
    </source>
</evidence>
<evidence type="ECO:0000256" key="2">
    <source>
        <dbReference type="ARBA" id="ARBA00022840"/>
    </source>
</evidence>
<accession>A0ABM8RCJ9</accession>
<dbReference type="PROSITE" id="PS50110">
    <property type="entry name" value="RESPONSE_REGULATORY"/>
    <property type="match status" value="1"/>
</dbReference>
<dbReference type="Gene3D" id="1.10.10.60">
    <property type="entry name" value="Homeodomain-like"/>
    <property type="match status" value="1"/>
</dbReference>
<dbReference type="InterPro" id="IPR001789">
    <property type="entry name" value="Sig_transdc_resp-reg_receiver"/>
</dbReference>
<dbReference type="SMART" id="SM00448">
    <property type="entry name" value="REC"/>
    <property type="match status" value="1"/>
</dbReference>
<dbReference type="InterPro" id="IPR009057">
    <property type="entry name" value="Homeodomain-like_sf"/>
</dbReference>
<dbReference type="SUPFAM" id="SSF46689">
    <property type="entry name" value="Homeodomain-like"/>
    <property type="match status" value="1"/>
</dbReference>
<dbReference type="RefSeq" id="WP_213042167.1">
    <property type="nucleotide sequence ID" value="NZ_CAJNBJ010000010.1"/>
</dbReference>
<comment type="caution">
    <text evidence="8">The sequence shown here is derived from an EMBL/GenBank/DDBJ whole genome shotgun (WGS) entry which is preliminary data.</text>
</comment>
<gene>
    <name evidence="8" type="ORF">NSPZN2_180020</name>
</gene>
<keyword evidence="9" id="KW-1185">Reference proteome</keyword>
<evidence type="ECO:0000313" key="9">
    <source>
        <dbReference type="Proteomes" id="UP000675880"/>
    </source>
</evidence>
<dbReference type="InterPro" id="IPR002078">
    <property type="entry name" value="Sigma_54_int"/>
</dbReference>
<evidence type="ECO:0000313" key="8">
    <source>
        <dbReference type="EMBL" id="CAE6745557.1"/>
    </source>
</evidence>
<dbReference type="Pfam" id="PF00158">
    <property type="entry name" value="Sigma54_activat"/>
    <property type="match status" value="1"/>
</dbReference>
<dbReference type="PANTHER" id="PTHR32071:SF113">
    <property type="entry name" value="ALGINATE BIOSYNTHESIS TRANSCRIPTIONAL REGULATORY PROTEIN ALGB"/>
    <property type="match status" value="1"/>
</dbReference>
<dbReference type="PROSITE" id="PS50045">
    <property type="entry name" value="SIGMA54_INTERACT_4"/>
    <property type="match status" value="1"/>
</dbReference>
<protein>
    <submittedName>
        <fullName evidence="8">Sigma-54 dependent transcriptional regulator</fullName>
    </submittedName>
</protein>
<name>A0ABM8RCJ9_9BACT</name>
<dbReference type="PROSITE" id="PS00688">
    <property type="entry name" value="SIGMA54_INTERACT_3"/>
    <property type="match status" value="1"/>
</dbReference>
<dbReference type="Proteomes" id="UP000675880">
    <property type="component" value="Unassembled WGS sequence"/>
</dbReference>
<evidence type="ECO:0000256" key="3">
    <source>
        <dbReference type="ARBA" id="ARBA00023015"/>
    </source>
</evidence>
<organism evidence="8 9">
    <name type="scientific">Nitrospira defluvii</name>
    <dbReference type="NCBI Taxonomy" id="330214"/>
    <lineage>
        <taxon>Bacteria</taxon>
        <taxon>Pseudomonadati</taxon>
        <taxon>Nitrospirota</taxon>
        <taxon>Nitrospiria</taxon>
        <taxon>Nitrospirales</taxon>
        <taxon>Nitrospiraceae</taxon>
        <taxon>Nitrospira</taxon>
    </lineage>
</organism>
<dbReference type="Gene3D" id="3.40.50.2300">
    <property type="match status" value="1"/>
</dbReference>
<dbReference type="InterPro" id="IPR025944">
    <property type="entry name" value="Sigma_54_int_dom_CS"/>
</dbReference>
<sequence>MASTKQKPFTILLVEDDAGDVDLFLRTVEQELPRHEDDEITLVINATAEGAIERLQKEPVDLIIADVRLPGISGIELLRRVQDLNRRIPVIILSRVDATETVIDAMRHGAFDYVVKPYDPMDLAARIHRAMRMSEILLQASPDEPAAPRIPFKNLVGVSAPIRNVMAMIEAIARVPSTTLIIGETGTGKELIAKAIHERSLDSDGPFQVVDCTTFSEGTVESELFGHVRGAFTGAVSDRTGLIESGSHGTVFLDEIGDLPANLQAKLLRVLEAGEVRAVGSTQQRKVNVRFVAATNQDLAEKVKRNEFRKDLFFRLNVMVIRVPPLRERTEDIPVLARHFIARYAKEFSKHVEDLHPTAVTELVAYPWPGNVRELRNVMERAVMLAKGDRISVADVAGMLAIPDHRQREIPDEDYLHLPYAKAKEQVLEAFNRRYISTKLTIHQGNVTHAAQDSGLPRSYFHEIMRRYTKDEK</sequence>
<evidence type="ECO:0000259" key="6">
    <source>
        <dbReference type="PROSITE" id="PS50045"/>
    </source>
</evidence>
<keyword evidence="2" id="KW-0067">ATP-binding</keyword>
<dbReference type="SMART" id="SM00382">
    <property type="entry name" value="AAA"/>
    <property type="match status" value="1"/>
</dbReference>
<evidence type="ECO:0000256" key="5">
    <source>
        <dbReference type="PROSITE-ProRule" id="PRU00169"/>
    </source>
</evidence>
<dbReference type="EMBL" id="CAJNBJ010000010">
    <property type="protein sequence ID" value="CAE6745557.1"/>
    <property type="molecule type" value="Genomic_DNA"/>
</dbReference>
<dbReference type="SUPFAM" id="SSF52172">
    <property type="entry name" value="CheY-like"/>
    <property type="match status" value="1"/>
</dbReference>
<dbReference type="PANTHER" id="PTHR32071">
    <property type="entry name" value="TRANSCRIPTIONAL REGULATORY PROTEIN"/>
    <property type="match status" value="1"/>
</dbReference>
<dbReference type="InterPro" id="IPR011006">
    <property type="entry name" value="CheY-like_superfamily"/>
</dbReference>